<accession>A0ABD2BNM2</accession>
<proteinExistence type="predicted"/>
<name>A0ABD2BNM2_VESSQ</name>
<dbReference type="EMBL" id="JAUDFV010000074">
    <property type="protein sequence ID" value="KAL2733938.1"/>
    <property type="molecule type" value="Genomic_DNA"/>
</dbReference>
<dbReference type="AlphaFoldDB" id="A0ABD2BNM2"/>
<comment type="caution">
    <text evidence="1">The sequence shown here is derived from an EMBL/GenBank/DDBJ whole genome shotgun (WGS) entry which is preliminary data.</text>
</comment>
<gene>
    <name evidence="1" type="ORF">V1478_003636</name>
</gene>
<dbReference type="Proteomes" id="UP001607302">
    <property type="component" value="Unassembled WGS sequence"/>
</dbReference>
<evidence type="ECO:0000313" key="1">
    <source>
        <dbReference type="EMBL" id="KAL2733938.1"/>
    </source>
</evidence>
<sequence>MEMIKAQHSCERKKTKEFCKDRILTTTTTTTTTMAILLVGASLRIGRGKSTVKEVRPENLETAILRRRGVAMRMVSLRTRKEAWTFITTETCVFHFTLRIEHRGYTFEARADVMWVMHNEDFAHSSHHRLVLVELEKERFLSGFMA</sequence>
<keyword evidence="2" id="KW-1185">Reference proteome</keyword>
<evidence type="ECO:0000313" key="2">
    <source>
        <dbReference type="Proteomes" id="UP001607302"/>
    </source>
</evidence>
<organism evidence="1 2">
    <name type="scientific">Vespula squamosa</name>
    <name type="common">Southern yellow jacket</name>
    <name type="synonym">Wasp</name>
    <dbReference type="NCBI Taxonomy" id="30214"/>
    <lineage>
        <taxon>Eukaryota</taxon>
        <taxon>Metazoa</taxon>
        <taxon>Ecdysozoa</taxon>
        <taxon>Arthropoda</taxon>
        <taxon>Hexapoda</taxon>
        <taxon>Insecta</taxon>
        <taxon>Pterygota</taxon>
        <taxon>Neoptera</taxon>
        <taxon>Endopterygota</taxon>
        <taxon>Hymenoptera</taxon>
        <taxon>Apocrita</taxon>
        <taxon>Aculeata</taxon>
        <taxon>Vespoidea</taxon>
        <taxon>Vespidae</taxon>
        <taxon>Vespinae</taxon>
        <taxon>Vespula</taxon>
    </lineage>
</organism>
<reference evidence="1 2" key="1">
    <citation type="journal article" date="2024" name="Ann. Entomol. Soc. Am.">
        <title>Genomic analyses of the southern and eastern yellowjacket wasps (Hymenoptera: Vespidae) reveal evolutionary signatures of social life.</title>
        <authorList>
            <person name="Catto M.A."/>
            <person name="Caine P.B."/>
            <person name="Orr S.E."/>
            <person name="Hunt B.G."/>
            <person name="Goodisman M.A.D."/>
        </authorList>
    </citation>
    <scope>NUCLEOTIDE SEQUENCE [LARGE SCALE GENOMIC DNA]</scope>
    <source>
        <strain evidence="1">233</strain>
        <tissue evidence="1">Head and thorax</tissue>
    </source>
</reference>
<protein>
    <submittedName>
        <fullName evidence="1">Uncharacterized protein</fullName>
    </submittedName>
</protein>